<dbReference type="OrthoDB" id="547680at2"/>
<reference evidence="2 3" key="1">
    <citation type="submission" date="2018-01" db="EMBL/GenBank/DDBJ databases">
        <title>Genome sequence of a Cantenovulum-like bacteria.</title>
        <authorList>
            <person name="Tan W.R."/>
            <person name="Lau N.-S."/>
            <person name="Go F."/>
            <person name="Amirul A.-A.A."/>
        </authorList>
    </citation>
    <scope>NUCLEOTIDE SEQUENCE [LARGE SCALE GENOMIC DNA]</scope>
    <source>
        <strain evidence="2 3">CCB-QB4</strain>
    </source>
</reference>
<feature type="signal peptide" evidence="1">
    <location>
        <begin position="1"/>
        <end position="23"/>
    </location>
</feature>
<dbReference type="EMBL" id="CP026604">
    <property type="protein sequence ID" value="AWB68251.1"/>
    <property type="molecule type" value="Genomic_DNA"/>
</dbReference>
<keyword evidence="1" id="KW-0732">Signal</keyword>
<proteinExistence type="predicted"/>
<accession>A0A2S0VVK8</accession>
<keyword evidence="3" id="KW-1185">Reference proteome</keyword>
<dbReference type="SUPFAM" id="SSF53850">
    <property type="entry name" value="Periplasmic binding protein-like II"/>
    <property type="match status" value="1"/>
</dbReference>
<dbReference type="KEGG" id="cate:C2869_18345"/>
<name>A0A2S0VVK8_9ALTE</name>
<protein>
    <recommendedName>
        <fullName evidence="4">Solute-binding protein family 3/N-terminal domain-containing protein</fullName>
    </recommendedName>
</protein>
<dbReference type="RefSeq" id="WP_108604315.1">
    <property type="nucleotide sequence ID" value="NZ_CP026604.1"/>
</dbReference>
<organism evidence="2 3">
    <name type="scientific">Saccharobesus litoralis</name>
    <dbReference type="NCBI Taxonomy" id="2172099"/>
    <lineage>
        <taxon>Bacteria</taxon>
        <taxon>Pseudomonadati</taxon>
        <taxon>Pseudomonadota</taxon>
        <taxon>Gammaproteobacteria</taxon>
        <taxon>Alteromonadales</taxon>
        <taxon>Alteromonadaceae</taxon>
        <taxon>Saccharobesus</taxon>
    </lineage>
</organism>
<evidence type="ECO:0000313" key="2">
    <source>
        <dbReference type="EMBL" id="AWB68251.1"/>
    </source>
</evidence>
<dbReference type="AlphaFoldDB" id="A0A2S0VVK8"/>
<evidence type="ECO:0000256" key="1">
    <source>
        <dbReference type="SAM" id="SignalP"/>
    </source>
</evidence>
<feature type="chain" id="PRO_5015447716" description="Solute-binding protein family 3/N-terminal domain-containing protein" evidence="1">
    <location>
        <begin position="24"/>
        <end position="290"/>
    </location>
</feature>
<gene>
    <name evidence="2" type="ORF">C2869_18345</name>
</gene>
<dbReference type="Proteomes" id="UP000244441">
    <property type="component" value="Chromosome"/>
</dbReference>
<evidence type="ECO:0008006" key="4">
    <source>
        <dbReference type="Google" id="ProtNLM"/>
    </source>
</evidence>
<evidence type="ECO:0000313" key="3">
    <source>
        <dbReference type="Proteomes" id="UP000244441"/>
    </source>
</evidence>
<sequence>MQKTLSSIALLISILLLSTNANAETRLTLQASYDIETTETYEYQVLQLALNKTQSSYGKYQLSVTPKAVPPSRLIVEANSSRYENFIFLNSASQEAADALAYARFPALLGIIGYRVAFVSNGLKQQGYSIDSREELMRFTMLQGRGWLDGDILKDNGFTLKTGRNILGLYHMVANDRANFFPIGANQIQGAWQHFNHVEGLAIDDKVVMYYPLPRFFFMSKQNQAIINRIERGLIAAYDDGSLQTLWQKHFKPALDFVNLKERKLFKFKNNYISGIDSSYEKYIFDPFAN</sequence>